<evidence type="ECO:0000256" key="5">
    <source>
        <dbReference type="ARBA" id="ARBA00047899"/>
    </source>
</evidence>
<feature type="chain" id="PRO_5016688800" description="non-specific serine/threonine protein kinase" evidence="7">
    <location>
        <begin position="20"/>
        <end position="297"/>
    </location>
</feature>
<feature type="domain" description="Wall-associated receptor kinase C-terminal" evidence="9">
    <location>
        <begin position="183"/>
        <end position="235"/>
    </location>
</feature>
<dbReference type="PANTHER" id="PTHR33138">
    <property type="entry name" value="OS01G0690200 PROTEIN"/>
    <property type="match status" value="1"/>
</dbReference>
<keyword evidence="4" id="KW-0325">Glycoprotein</keyword>
<name>A0A371FHH8_MUCPR</name>
<dbReference type="AlphaFoldDB" id="A0A371FHH8"/>
<feature type="signal peptide" evidence="7">
    <location>
        <begin position="1"/>
        <end position="19"/>
    </location>
</feature>
<dbReference type="Proteomes" id="UP000257109">
    <property type="component" value="Unassembled WGS sequence"/>
</dbReference>
<evidence type="ECO:0000313" key="10">
    <source>
        <dbReference type="EMBL" id="RDX77774.1"/>
    </source>
</evidence>
<evidence type="ECO:0000256" key="4">
    <source>
        <dbReference type="ARBA" id="ARBA00023180"/>
    </source>
</evidence>
<organism evidence="10 11">
    <name type="scientific">Mucuna pruriens</name>
    <name type="common">Velvet bean</name>
    <name type="synonym">Dolichos pruriens</name>
    <dbReference type="NCBI Taxonomy" id="157652"/>
    <lineage>
        <taxon>Eukaryota</taxon>
        <taxon>Viridiplantae</taxon>
        <taxon>Streptophyta</taxon>
        <taxon>Embryophyta</taxon>
        <taxon>Tracheophyta</taxon>
        <taxon>Spermatophyta</taxon>
        <taxon>Magnoliopsida</taxon>
        <taxon>eudicotyledons</taxon>
        <taxon>Gunneridae</taxon>
        <taxon>Pentapetalae</taxon>
        <taxon>rosids</taxon>
        <taxon>fabids</taxon>
        <taxon>Fabales</taxon>
        <taxon>Fabaceae</taxon>
        <taxon>Papilionoideae</taxon>
        <taxon>50 kb inversion clade</taxon>
        <taxon>NPAAA clade</taxon>
        <taxon>indigoferoid/millettioid clade</taxon>
        <taxon>Phaseoleae</taxon>
        <taxon>Mucuna</taxon>
    </lineage>
</organism>
<protein>
    <recommendedName>
        <fullName evidence="2">non-specific serine/threonine protein kinase</fullName>
        <ecNumber evidence="2">2.7.11.1</ecNumber>
    </recommendedName>
</protein>
<comment type="caution">
    <text evidence="10">The sequence shown here is derived from an EMBL/GenBank/DDBJ whole genome shotgun (WGS) entry which is preliminary data.</text>
</comment>
<dbReference type="STRING" id="157652.A0A371FHH8"/>
<proteinExistence type="predicted"/>
<keyword evidence="11" id="KW-1185">Reference proteome</keyword>
<feature type="non-terminal residue" evidence="10">
    <location>
        <position position="1"/>
    </location>
</feature>
<comment type="subcellular location">
    <subcellularLocation>
        <location evidence="1">Membrane</location>
        <topology evidence="1">Single-pass membrane protein</topology>
    </subcellularLocation>
</comment>
<dbReference type="Pfam" id="PF13947">
    <property type="entry name" value="GUB_WAK_bind"/>
    <property type="match status" value="1"/>
</dbReference>
<feature type="domain" description="Wall-associated receptor kinase galacturonan-binding" evidence="8">
    <location>
        <begin position="27"/>
        <end position="91"/>
    </location>
</feature>
<evidence type="ECO:0000256" key="7">
    <source>
        <dbReference type="SAM" id="SignalP"/>
    </source>
</evidence>
<dbReference type="GO" id="GO:0004674">
    <property type="term" value="F:protein serine/threonine kinase activity"/>
    <property type="evidence" value="ECO:0007669"/>
    <property type="project" value="UniProtKB-EC"/>
</dbReference>
<dbReference type="GO" id="GO:0030247">
    <property type="term" value="F:polysaccharide binding"/>
    <property type="evidence" value="ECO:0007669"/>
    <property type="project" value="InterPro"/>
</dbReference>
<reference evidence="10" key="1">
    <citation type="submission" date="2018-05" db="EMBL/GenBank/DDBJ databases">
        <title>Draft genome of Mucuna pruriens seed.</title>
        <authorList>
            <person name="Nnadi N.E."/>
            <person name="Vos R."/>
            <person name="Hasami M.H."/>
            <person name="Devisetty U.K."/>
            <person name="Aguiy J.C."/>
        </authorList>
    </citation>
    <scope>NUCLEOTIDE SEQUENCE [LARGE SCALE GENOMIC DNA]</scope>
    <source>
        <strain evidence="10">JCA_2017</strain>
    </source>
</reference>
<evidence type="ECO:0000259" key="9">
    <source>
        <dbReference type="Pfam" id="PF14380"/>
    </source>
</evidence>
<accession>A0A371FHH8</accession>
<keyword evidence="3 7" id="KW-0732">Signal</keyword>
<dbReference type="InterPro" id="IPR032872">
    <property type="entry name" value="WAK_assoc_C"/>
</dbReference>
<evidence type="ECO:0000256" key="6">
    <source>
        <dbReference type="ARBA" id="ARBA00048679"/>
    </source>
</evidence>
<dbReference type="Pfam" id="PF14380">
    <property type="entry name" value="WAK_assoc"/>
    <property type="match status" value="1"/>
</dbReference>
<dbReference type="EMBL" id="QJKJ01009073">
    <property type="protein sequence ID" value="RDX77774.1"/>
    <property type="molecule type" value="Genomic_DNA"/>
</dbReference>
<dbReference type="OrthoDB" id="657943at2759"/>
<evidence type="ECO:0000256" key="2">
    <source>
        <dbReference type="ARBA" id="ARBA00012513"/>
    </source>
</evidence>
<dbReference type="EC" id="2.7.11.1" evidence="2"/>
<evidence type="ECO:0000256" key="3">
    <source>
        <dbReference type="ARBA" id="ARBA00022729"/>
    </source>
</evidence>
<comment type="catalytic activity">
    <reaction evidence="6">
        <text>L-seryl-[protein] + ATP = O-phospho-L-seryl-[protein] + ADP + H(+)</text>
        <dbReference type="Rhea" id="RHEA:17989"/>
        <dbReference type="Rhea" id="RHEA-COMP:9863"/>
        <dbReference type="Rhea" id="RHEA-COMP:11604"/>
        <dbReference type="ChEBI" id="CHEBI:15378"/>
        <dbReference type="ChEBI" id="CHEBI:29999"/>
        <dbReference type="ChEBI" id="CHEBI:30616"/>
        <dbReference type="ChEBI" id="CHEBI:83421"/>
        <dbReference type="ChEBI" id="CHEBI:456216"/>
        <dbReference type="EC" id="2.7.11.1"/>
    </reaction>
</comment>
<gene>
    <name evidence="10" type="primary">LRK10L-1.2</name>
    <name evidence="10" type="ORF">CR513_42047</name>
</gene>
<evidence type="ECO:0000313" key="11">
    <source>
        <dbReference type="Proteomes" id="UP000257109"/>
    </source>
</evidence>
<dbReference type="PANTHER" id="PTHR33138:SF27">
    <property type="entry name" value="WALL-ASSOCIATED RECEPTOR KINASE C-TERMINAL DOMAIN-CONTAINING PROTEIN"/>
    <property type="match status" value="1"/>
</dbReference>
<sequence length="297" mass="33098">MNPKPLLLLLSVLPTITLSLDPRFEACEPKTCGNGQNISYPFYIQEKQKSYCGNPGFEIKCGPNGFPILNLINTDYTIQKIFYNNHSLRVSNPAFSQPNASSCVAPAQNLTIGKYRFRFAPNQRDLFLFYGCDLAALPKRLQERRVGCSAGNETTSVVGLDRESQDLGLARGNCTGGAVTATVEDARGGVGEALRKGFLLIWNATNCTECNLSGGRCGFDPDPLTYAFRCYCPDRPHVVKCDSVFGIVSLRLKFNSTMFKCNCTSHVRPQKDFYRTYTASRDFDRYYGWTLPSLMCL</sequence>
<comment type="catalytic activity">
    <reaction evidence="5">
        <text>L-threonyl-[protein] + ATP = O-phospho-L-threonyl-[protein] + ADP + H(+)</text>
        <dbReference type="Rhea" id="RHEA:46608"/>
        <dbReference type="Rhea" id="RHEA-COMP:11060"/>
        <dbReference type="Rhea" id="RHEA-COMP:11605"/>
        <dbReference type="ChEBI" id="CHEBI:15378"/>
        <dbReference type="ChEBI" id="CHEBI:30013"/>
        <dbReference type="ChEBI" id="CHEBI:30616"/>
        <dbReference type="ChEBI" id="CHEBI:61977"/>
        <dbReference type="ChEBI" id="CHEBI:456216"/>
        <dbReference type="EC" id="2.7.11.1"/>
    </reaction>
</comment>
<dbReference type="GO" id="GO:0016020">
    <property type="term" value="C:membrane"/>
    <property type="evidence" value="ECO:0007669"/>
    <property type="project" value="UniProtKB-SubCell"/>
</dbReference>
<evidence type="ECO:0000259" key="8">
    <source>
        <dbReference type="Pfam" id="PF13947"/>
    </source>
</evidence>
<evidence type="ECO:0000256" key="1">
    <source>
        <dbReference type="ARBA" id="ARBA00004167"/>
    </source>
</evidence>
<dbReference type="InterPro" id="IPR025287">
    <property type="entry name" value="WAK_GUB"/>
</dbReference>